<dbReference type="CDD" id="cd14825">
    <property type="entry name" value="TRAPPC2_sedlin"/>
    <property type="match status" value="1"/>
</dbReference>
<dbReference type="PANTHER" id="PTHR12403">
    <property type="entry name" value="TRAFFICKING PROTEIN PARTICLE COMPLEX SUBUNIT 2"/>
    <property type="match status" value="1"/>
</dbReference>
<evidence type="ECO:0000256" key="2">
    <source>
        <dbReference type="ARBA" id="ARBA00006626"/>
    </source>
</evidence>
<dbReference type="Pfam" id="PF04628">
    <property type="entry name" value="Sedlin_N"/>
    <property type="match status" value="1"/>
</dbReference>
<comment type="similarity">
    <text evidence="2">Belongs to the TRAPP small subunits family. Sedlin subfamily.</text>
</comment>
<evidence type="ECO:0008006" key="6">
    <source>
        <dbReference type="Google" id="ProtNLM"/>
    </source>
</evidence>
<keyword evidence="3" id="KW-0931">ER-Golgi transport</keyword>
<evidence type="ECO:0000313" key="4">
    <source>
        <dbReference type="EMBL" id="KAJ8891878.1"/>
    </source>
</evidence>
<dbReference type="Gene3D" id="3.30.450.70">
    <property type="match status" value="1"/>
</dbReference>
<gene>
    <name evidence="4" type="ORF">PR048_004433</name>
</gene>
<keyword evidence="5" id="KW-1185">Reference proteome</keyword>
<proteinExistence type="inferred from homology"/>
<organism evidence="4 5">
    <name type="scientific">Dryococelus australis</name>
    <dbReference type="NCBI Taxonomy" id="614101"/>
    <lineage>
        <taxon>Eukaryota</taxon>
        <taxon>Metazoa</taxon>
        <taxon>Ecdysozoa</taxon>
        <taxon>Arthropoda</taxon>
        <taxon>Hexapoda</taxon>
        <taxon>Insecta</taxon>
        <taxon>Pterygota</taxon>
        <taxon>Neoptera</taxon>
        <taxon>Polyneoptera</taxon>
        <taxon>Phasmatodea</taxon>
        <taxon>Verophasmatodea</taxon>
        <taxon>Anareolatae</taxon>
        <taxon>Phasmatidae</taxon>
        <taxon>Eurycanthinae</taxon>
        <taxon>Dryococelus</taxon>
    </lineage>
</organism>
<accession>A0ABQ9I7D4</accession>
<dbReference type="EMBL" id="JARBHB010000002">
    <property type="protein sequence ID" value="KAJ8891878.1"/>
    <property type="molecule type" value="Genomic_DNA"/>
</dbReference>
<comment type="subcellular location">
    <subcellularLocation>
        <location evidence="1">Cytoplasm</location>
        <location evidence="1">Perinuclear region</location>
    </subcellularLocation>
</comment>
<dbReference type="SUPFAM" id="SSF64356">
    <property type="entry name" value="SNARE-like"/>
    <property type="match status" value="1"/>
</dbReference>
<dbReference type="InterPro" id="IPR006722">
    <property type="entry name" value="Sedlin"/>
</dbReference>
<comment type="caution">
    <text evidence="4">The sequence shown here is derived from an EMBL/GenBank/DDBJ whole genome shotgun (WGS) entry which is preliminary data.</text>
</comment>
<reference evidence="4 5" key="1">
    <citation type="submission" date="2023-02" db="EMBL/GenBank/DDBJ databases">
        <title>LHISI_Scaffold_Assembly.</title>
        <authorList>
            <person name="Stuart O.P."/>
            <person name="Cleave R."/>
            <person name="Magrath M.J.L."/>
            <person name="Mikheyev A.S."/>
        </authorList>
    </citation>
    <scope>NUCLEOTIDE SEQUENCE [LARGE SCALE GENOMIC DNA]</scope>
    <source>
        <strain evidence="4">Daus_M_001</strain>
        <tissue evidence="4">Leg muscle</tissue>
    </source>
</reference>
<name>A0ABQ9I7D4_9NEOP</name>
<evidence type="ECO:0000313" key="5">
    <source>
        <dbReference type="Proteomes" id="UP001159363"/>
    </source>
</evidence>
<evidence type="ECO:0000256" key="1">
    <source>
        <dbReference type="ARBA" id="ARBA00004556"/>
    </source>
</evidence>
<dbReference type="Proteomes" id="UP001159363">
    <property type="component" value="Chromosome 2"/>
</dbReference>
<dbReference type="InterPro" id="IPR011012">
    <property type="entry name" value="Longin-like_dom_sf"/>
</dbReference>
<sequence length="166" mass="19336">MTVMAGSYYFVIVGHSDNPIFEIEFTPTSKEPKLCVYAFGAPMLLLVVNVCGNVLQKEDHSHLNQFIAHAALDLVDEHMWKSSNMYLKSVDKFNQWFVSAFVTASHMRFIMVHDTKNEDGIKNFFMEMYECYIKYAMNPFYKINTAIKSTAFERKAQFYGKKYLVF</sequence>
<protein>
    <recommendedName>
        <fullName evidence="6">Trafficking protein particle complex subunit 2</fullName>
    </recommendedName>
</protein>
<evidence type="ECO:0000256" key="3">
    <source>
        <dbReference type="ARBA" id="ARBA00022892"/>
    </source>
</evidence>
<keyword evidence="3" id="KW-0813">Transport</keyword>